<dbReference type="SUPFAM" id="SSF69593">
    <property type="entry name" value="Glycerol-3-phosphate (1)-acyltransferase"/>
    <property type="match status" value="1"/>
</dbReference>
<organism evidence="2 3">
    <name type="scientific">Vreelandella azerica</name>
    <dbReference type="NCBI Taxonomy" id="2732867"/>
    <lineage>
        <taxon>Bacteria</taxon>
        <taxon>Pseudomonadati</taxon>
        <taxon>Pseudomonadota</taxon>
        <taxon>Gammaproteobacteria</taxon>
        <taxon>Oceanospirillales</taxon>
        <taxon>Halomonadaceae</taxon>
        <taxon>Vreelandella</taxon>
    </lineage>
</organism>
<dbReference type="EMBL" id="JABFHI010000001">
    <property type="protein sequence ID" value="NOG31060.1"/>
    <property type="molecule type" value="Genomic_DNA"/>
</dbReference>
<accession>A0A7Y3TWJ7</accession>
<proteinExistence type="predicted"/>
<evidence type="ECO:0000259" key="1">
    <source>
        <dbReference type="Pfam" id="PF01553"/>
    </source>
</evidence>
<dbReference type="Pfam" id="PF01553">
    <property type="entry name" value="Acyltransferase"/>
    <property type="match status" value="1"/>
</dbReference>
<dbReference type="InterPro" id="IPR002123">
    <property type="entry name" value="Plipid/glycerol_acylTrfase"/>
</dbReference>
<evidence type="ECO:0000313" key="2">
    <source>
        <dbReference type="EMBL" id="NOG31060.1"/>
    </source>
</evidence>
<name>A0A7Y3TWJ7_9GAMM</name>
<reference evidence="2 3" key="2">
    <citation type="submission" date="2020-06" db="EMBL/GenBank/DDBJ databases">
        <title>Halomonas songnenensis sp. nov., a moderately halophilic bacterium isolated from saline and alkaline soils.</title>
        <authorList>
            <person name="Jiang J."/>
            <person name="Pan Y."/>
        </authorList>
    </citation>
    <scope>NUCLEOTIDE SEQUENCE [LARGE SCALE GENOMIC DNA]</scope>
    <source>
        <strain evidence="2 3">TBZ9</strain>
    </source>
</reference>
<dbReference type="GO" id="GO:0042840">
    <property type="term" value="P:D-glucuronate catabolic process"/>
    <property type="evidence" value="ECO:0007669"/>
    <property type="project" value="TreeGrafter"/>
</dbReference>
<sequence length="392" mass="44389">MTTGTVDHISQAEDPWADIRPYMDHEVADVLARLSRDSELLNALTRFRLPRLARWAPPLARALASHAVRREVKDVSTVYDFQMRIAHYMERMIRTTTDSFEVSGLDKLDGNSAYLFIGNHRDISLDPAFVNYALYLAGRDTVRIAIGDNLLKKPYVTDLMRLNKSFIVPRSARGKRAMLAAYQQLSAYIRHSITEDQHSIWMAQREGRAKNGIDRTEPAIIKMLTMARRNAERQAAFGDAIAELKLVPVSISYEYDPCDLQKAQELHDVDHQGSYAKSEFEDIQSIVAGITGHKGRVQLRFGTPIGTDMATPDEVAAEIDRQVIGGYRLFSSHYLALDTLGDAPELVARKAITRQDKERFQARLAEVPEYLRPYWLAQYANPVKHKAGRLMG</sequence>
<reference evidence="2 3" key="1">
    <citation type="submission" date="2020-05" db="EMBL/GenBank/DDBJ databases">
        <authorList>
            <person name="Ruan W."/>
            <person name="Jeon C.O."/>
            <person name="Chun B.H."/>
        </authorList>
    </citation>
    <scope>NUCLEOTIDE SEQUENCE [LARGE SCALE GENOMIC DNA]</scope>
    <source>
        <strain evidence="2 3">TBZ9</strain>
    </source>
</reference>
<feature type="domain" description="Phospholipid/glycerol acyltransferase" evidence="1">
    <location>
        <begin position="100"/>
        <end position="182"/>
    </location>
</feature>
<dbReference type="Proteomes" id="UP000588806">
    <property type="component" value="Unassembled WGS sequence"/>
</dbReference>
<dbReference type="AlphaFoldDB" id="A0A7Y3TWJ7"/>
<evidence type="ECO:0000313" key="3">
    <source>
        <dbReference type="Proteomes" id="UP000588806"/>
    </source>
</evidence>
<dbReference type="RefSeq" id="WP_235936955.1">
    <property type="nucleotide sequence ID" value="NZ_JABFHI010000001.1"/>
</dbReference>
<comment type="caution">
    <text evidence="2">The sequence shown here is derived from an EMBL/GenBank/DDBJ whole genome shotgun (WGS) entry which is preliminary data.</text>
</comment>
<protein>
    <submittedName>
        <fullName evidence="2">Glycerol acyltransferase</fullName>
    </submittedName>
</protein>
<gene>
    <name evidence="2" type="ORF">HLB35_03550</name>
</gene>
<dbReference type="PANTHER" id="PTHR30068">
    <property type="entry name" value="URONATE ISOMERASE"/>
    <property type="match status" value="1"/>
</dbReference>
<dbReference type="GO" id="GO:0019698">
    <property type="term" value="P:D-galacturonate catabolic process"/>
    <property type="evidence" value="ECO:0007669"/>
    <property type="project" value="TreeGrafter"/>
</dbReference>
<keyword evidence="2" id="KW-0808">Transferase</keyword>
<dbReference type="PANTHER" id="PTHR30068:SF3">
    <property type="entry name" value="PHOSPHOLIPID_GLYCEROL ACYLTRANSFERASE DOMAIN-CONTAINING PROTEIN"/>
    <property type="match status" value="1"/>
</dbReference>
<keyword evidence="2" id="KW-0012">Acyltransferase</keyword>
<keyword evidence="3" id="KW-1185">Reference proteome</keyword>
<dbReference type="GO" id="GO:0016746">
    <property type="term" value="F:acyltransferase activity"/>
    <property type="evidence" value="ECO:0007669"/>
    <property type="project" value="UniProtKB-KW"/>
</dbReference>